<dbReference type="EMBL" id="JH993003">
    <property type="protein sequence ID" value="EKX44703.1"/>
    <property type="molecule type" value="Genomic_DNA"/>
</dbReference>
<accession>L1J840</accession>
<dbReference type="HOGENOM" id="CLU_944760_0_0_1"/>
<gene>
    <name evidence="2" type="ORF">GUITHDRAFT_139627</name>
</gene>
<evidence type="ECO:0000313" key="4">
    <source>
        <dbReference type="Proteomes" id="UP000011087"/>
    </source>
</evidence>
<evidence type="ECO:0000313" key="2">
    <source>
        <dbReference type="EMBL" id="EKX44703.1"/>
    </source>
</evidence>
<dbReference type="Proteomes" id="UP000011087">
    <property type="component" value="Unassembled WGS sequence"/>
</dbReference>
<evidence type="ECO:0000256" key="1">
    <source>
        <dbReference type="SAM" id="SignalP"/>
    </source>
</evidence>
<reference evidence="2 4" key="1">
    <citation type="journal article" date="2012" name="Nature">
        <title>Algal genomes reveal evolutionary mosaicism and the fate of nucleomorphs.</title>
        <authorList>
            <consortium name="DOE Joint Genome Institute"/>
            <person name="Curtis B.A."/>
            <person name="Tanifuji G."/>
            <person name="Burki F."/>
            <person name="Gruber A."/>
            <person name="Irimia M."/>
            <person name="Maruyama S."/>
            <person name="Arias M.C."/>
            <person name="Ball S.G."/>
            <person name="Gile G.H."/>
            <person name="Hirakawa Y."/>
            <person name="Hopkins J.F."/>
            <person name="Kuo A."/>
            <person name="Rensing S.A."/>
            <person name="Schmutz J."/>
            <person name="Symeonidi A."/>
            <person name="Elias M."/>
            <person name="Eveleigh R.J."/>
            <person name="Herman E.K."/>
            <person name="Klute M.J."/>
            <person name="Nakayama T."/>
            <person name="Obornik M."/>
            <person name="Reyes-Prieto A."/>
            <person name="Armbrust E.V."/>
            <person name="Aves S.J."/>
            <person name="Beiko R.G."/>
            <person name="Coutinho P."/>
            <person name="Dacks J.B."/>
            <person name="Durnford D.G."/>
            <person name="Fast N.M."/>
            <person name="Green B.R."/>
            <person name="Grisdale C.J."/>
            <person name="Hempel F."/>
            <person name="Henrissat B."/>
            <person name="Hoppner M.P."/>
            <person name="Ishida K."/>
            <person name="Kim E."/>
            <person name="Koreny L."/>
            <person name="Kroth P.G."/>
            <person name="Liu Y."/>
            <person name="Malik S.B."/>
            <person name="Maier U.G."/>
            <person name="McRose D."/>
            <person name="Mock T."/>
            <person name="Neilson J.A."/>
            <person name="Onodera N.T."/>
            <person name="Poole A.M."/>
            <person name="Pritham E.J."/>
            <person name="Richards T.A."/>
            <person name="Rocap G."/>
            <person name="Roy S.W."/>
            <person name="Sarai C."/>
            <person name="Schaack S."/>
            <person name="Shirato S."/>
            <person name="Slamovits C.H."/>
            <person name="Spencer D.F."/>
            <person name="Suzuki S."/>
            <person name="Worden A.Z."/>
            <person name="Zauner S."/>
            <person name="Barry K."/>
            <person name="Bell C."/>
            <person name="Bharti A.K."/>
            <person name="Crow J.A."/>
            <person name="Grimwood J."/>
            <person name="Kramer R."/>
            <person name="Lindquist E."/>
            <person name="Lucas S."/>
            <person name="Salamov A."/>
            <person name="McFadden G.I."/>
            <person name="Lane C.E."/>
            <person name="Keeling P.J."/>
            <person name="Gray M.W."/>
            <person name="Grigoriev I.V."/>
            <person name="Archibald J.M."/>
        </authorList>
    </citation>
    <scope>NUCLEOTIDE SEQUENCE</scope>
    <source>
        <strain evidence="2 4">CCMP2712</strain>
    </source>
</reference>
<dbReference type="KEGG" id="gtt:GUITHDRAFT_139627"/>
<feature type="signal peptide" evidence="1">
    <location>
        <begin position="1"/>
        <end position="26"/>
    </location>
</feature>
<organism evidence="2">
    <name type="scientific">Guillardia theta (strain CCMP2712)</name>
    <name type="common">Cryptophyte</name>
    <dbReference type="NCBI Taxonomy" id="905079"/>
    <lineage>
        <taxon>Eukaryota</taxon>
        <taxon>Cryptophyceae</taxon>
        <taxon>Pyrenomonadales</taxon>
        <taxon>Geminigeraceae</taxon>
        <taxon>Guillardia</taxon>
    </lineage>
</organism>
<protein>
    <submittedName>
        <fullName evidence="2 3">Uncharacterized protein</fullName>
    </submittedName>
</protein>
<feature type="chain" id="PRO_5008771011" evidence="1">
    <location>
        <begin position="27"/>
        <end position="295"/>
    </location>
</feature>
<sequence>MGGWDPKFYLALVLVLLILGEHSSVSELHVHQVSDLIYVRHVPFNVILDISVQNVSRWKILIQEFRGREESALDEMEGEGDLNYMPFTVSWKRHEGVLLRVILLDRESERSWERAVHFQLQRLLDVAFQLSNPALSHHMAEVDASQPVVQDMLKWAVTRFWHSGRVSPTNVLEATVWLNFNPHELGQCQRREEEMCRLESSWETVHYLTVEWERGIFLFAVKMAVKDGSLSLLHAQPVPETLWSEKRTLSELVEVGTWQIKHPRRHGAALHPVRQAGSGGGADIARQEVVHEHAG</sequence>
<evidence type="ECO:0000313" key="3">
    <source>
        <dbReference type="EnsemblProtists" id="EKX44703"/>
    </source>
</evidence>
<reference evidence="3" key="3">
    <citation type="submission" date="2016-03" db="UniProtKB">
        <authorList>
            <consortium name="EnsemblProtists"/>
        </authorList>
    </citation>
    <scope>IDENTIFICATION</scope>
</reference>
<keyword evidence="1" id="KW-0732">Signal</keyword>
<dbReference type="GeneID" id="17301265"/>
<dbReference type="PaxDb" id="55529-EKX44703"/>
<reference evidence="4" key="2">
    <citation type="submission" date="2012-11" db="EMBL/GenBank/DDBJ databases">
        <authorList>
            <person name="Kuo A."/>
            <person name="Curtis B.A."/>
            <person name="Tanifuji G."/>
            <person name="Burki F."/>
            <person name="Gruber A."/>
            <person name="Irimia M."/>
            <person name="Maruyama S."/>
            <person name="Arias M.C."/>
            <person name="Ball S.G."/>
            <person name="Gile G.H."/>
            <person name="Hirakawa Y."/>
            <person name="Hopkins J.F."/>
            <person name="Rensing S.A."/>
            <person name="Schmutz J."/>
            <person name="Symeonidi A."/>
            <person name="Elias M."/>
            <person name="Eveleigh R.J."/>
            <person name="Herman E.K."/>
            <person name="Klute M.J."/>
            <person name="Nakayama T."/>
            <person name="Obornik M."/>
            <person name="Reyes-Prieto A."/>
            <person name="Armbrust E.V."/>
            <person name="Aves S.J."/>
            <person name="Beiko R.G."/>
            <person name="Coutinho P."/>
            <person name="Dacks J.B."/>
            <person name="Durnford D.G."/>
            <person name="Fast N.M."/>
            <person name="Green B.R."/>
            <person name="Grisdale C."/>
            <person name="Hempe F."/>
            <person name="Henrissat B."/>
            <person name="Hoppner M.P."/>
            <person name="Ishida K.-I."/>
            <person name="Kim E."/>
            <person name="Koreny L."/>
            <person name="Kroth P.G."/>
            <person name="Liu Y."/>
            <person name="Malik S.-B."/>
            <person name="Maier U.G."/>
            <person name="McRose D."/>
            <person name="Mock T."/>
            <person name="Neilson J.A."/>
            <person name="Onodera N.T."/>
            <person name="Poole A.M."/>
            <person name="Pritham E.J."/>
            <person name="Richards T.A."/>
            <person name="Rocap G."/>
            <person name="Roy S.W."/>
            <person name="Sarai C."/>
            <person name="Schaack S."/>
            <person name="Shirato S."/>
            <person name="Slamovits C.H."/>
            <person name="Spencer D.F."/>
            <person name="Suzuki S."/>
            <person name="Worden A.Z."/>
            <person name="Zauner S."/>
            <person name="Barry K."/>
            <person name="Bell C."/>
            <person name="Bharti A.K."/>
            <person name="Crow J.A."/>
            <person name="Grimwood J."/>
            <person name="Kramer R."/>
            <person name="Lindquist E."/>
            <person name="Lucas S."/>
            <person name="Salamov A."/>
            <person name="McFadden G.I."/>
            <person name="Lane C.E."/>
            <person name="Keeling P.J."/>
            <person name="Gray M.W."/>
            <person name="Grigoriev I.V."/>
            <person name="Archibald J.M."/>
        </authorList>
    </citation>
    <scope>NUCLEOTIDE SEQUENCE</scope>
    <source>
        <strain evidence="4">CCMP2712</strain>
    </source>
</reference>
<dbReference type="AlphaFoldDB" id="L1J840"/>
<dbReference type="RefSeq" id="XP_005831683.1">
    <property type="nucleotide sequence ID" value="XM_005831626.1"/>
</dbReference>
<name>L1J840_GUITC</name>
<keyword evidence="4" id="KW-1185">Reference proteome</keyword>
<proteinExistence type="predicted"/>
<dbReference type="EnsemblProtists" id="EKX44703">
    <property type="protein sequence ID" value="EKX44703"/>
    <property type="gene ID" value="GUITHDRAFT_139627"/>
</dbReference>